<dbReference type="RefSeq" id="WP_379598567.1">
    <property type="nucleotide sequence ID" value="NZ_JBHUDE010000148.1"/>
</dbReference>
<dbReference type="Proteomes" id="UP001597221">
    <property type="component" value="Unassembled WGS sequence"/>
</dbReference>
<feature type="domain" description="YdbS-like PH" evidence="3">
    <location>
        <begin position="223"/>
        <end position="289"/>
    </location>
</feature>
<dbReference type="Pfam" id="PF03703">
    <property type="entry name" value="bPH_2"/>
    <property type="match status" value="3"/>
</dbReference>
<organism evidence="4 5">
    <name type="scientific">Oceanobacillus luteolus</name>
    <dbReference type="NCBI Taxonomy" id="1274358"/>
    <lineage>
        <taxon>Bacteria</taxon>
        <taxon>Bacillati</taxon>
        <taxon>Bacillota</taxon>
        <taxon>Bacilli</taxon>
        <taxon>Bacillales</taxon>
        <taxon>Bacillaceae</taxon>
        <taxon>Oceanobacillus</taxon>
    </lineage>
</organism>
<evidence type="ECO:0000313" key="5">
    <source>
        <dbReference type="Proteomes" id="UP001597221"/>
    </source>
</evidence>
<protein>
    <submittedName>
        <fullName evidence="4">PH domain-containing protein</fullName>
    </submittedName>
</protein>
<keyword evidence="2" id="KW-0472">Membrane</keyword>
<evidence type="ECO:0000259" key="3">
    <source>
        <dbReference type="Pfam" id="PF03703"/>
    </source>
</evidence>
<accession>A0ABW4HWE4</accession>
<keyword evidence="2" id="KW-0812">Transmembrane</keyword>
<sequence>MAKPIKEFFFYFIVIMFAGDLFIFFIFLGIFLVLNLIYAVLTWHRYSYYVTDEALWIEYGIFKRTKRSIAKNRIQSIDLTESVLHRLFKLTSIQIETAAGGGSKAEATLRAVTLEEGKRLTETLKESQEQELELLEEQAPIMKKITFQRLLLAGITSGGVGLIIGFLVAGLVEIEELIPENIYDETLEWLLSASIFLLIIVVLMLMLAVYLISVIWVIIRYGNFTIKRSENELIITRGLLERKQLTIPFDRIQAVGIEENIIRQAFGYASVFVEIAGSKTGDQIADSTILFPLLQTREIPAFMEEFVPKFIWNEDVDWVKPPASASPLYLIRSSTIFVLAIIPVFIFFPSFVWIPIVLSGLALFMGWLGYKDAGLYVNDNRLFIRYRRITRVTVQLYHKRVQAFEKRQNVLQRRLHLATMKASIISHVGGRHFHINDVIENEIDQVSDKLAYRKKGSI</sequence>
<dbReference type="EMBL" id="JBHUDE010000148">
    <property type="protein sequence ID" value="MFD1609124.1"/>
    <property type="molecule type" value="Genomic_DNA"/>
</dbReference>
<dbReference type="PANTHER" id="PTHR34473">
    <property type="entry name" value="UPF0699 TRANSMEMBRANE PROTEIN YDBS"/>
    <property type="match status" value="1"/>
</dbReference>
<feature type="transmembrane region" description="Helical" evidence="2">
    <location>
        <begin position="150"/>
        <end position="169"/>
    </location>
</feature>
<gene>
    <name evidence="4" type="ORF">ACFSBH_16025</name>
</gene>
<feature type="domain" description="YdbS-like PH" evidence="3">
    <location>
        <begin position="370"/>
        <end position="424"/>
    </location>
</feature>
<feature type="coiled-coil region" evidence="1">
    <location>
        <begin position="118"/>
        <end position="145"/>
    </location>
</feature>
<feature type="domain" description="YdbS-like PH" evidence="3">
    <location>
        <begin position="43"/>
        <end position="123"/>
    </location>
</feature>
<dbReference type="InterPro" id="IPR014529">
    <property type="entry name" value="UCP026631"/>
</dbReference>
<feature type="transmembrane region" description="Helical" evidence="2">
    <location>
        <begin position="352"/>
        <end position="370"/>
    </location>
</feature>
<dbReference type="PANTHER" id="PTHR34473:SF2">
    <property type="entry name" value="UPF0699 TRANSMEMBRANE PROTEIN YDBT"/>
    <property type="match status" value="1"/>
</dbReference>
<evidence type="ECO:0000256" key="1">
    <source>
        <dbReference type="SAM" id="Coils"/>
    </source>
</evidence>
<proteinExistence type="predicted"/>
<feature type="transmembrane region" description="Helical" evidence="2">
    <location>
        <begin position="189"/>
        <end position="219"/>
    </location>
</feature>
<keyword evidence="1" id="KW-0175">Coiled coil</keyword>
<keyword evidence="2" id="KW-1133">Transmembrane helix</keyword>
<keyword evidence="5" id="KW-1185">Reference proteome</keyword>
<dbReference type="InterPro" id="IPR005182">
    <property type="entry name" value="YdbS-like_PH"/>
</dbReference>
<evidence type="ECO:0000256" key="2">
    <source>
        <dbReference type="SAM" id="Phobius"/>
    </source>
</evidence>
<dbReference type="PIRSF" id="PIRSF026631">
    <property type="entry name" value="UCP026631"/>
    <property type="match status" value="1"/>
</dbReference>
<reference evidence="5" key="1">
    <citation type="journal article" date="2019" name="Int. J. Syst. Evol. Microbiol.">
        <title>The Global Catalogue of Microorganisms (GCM) 10K type strain sequencing project: providing services to taxonomists for standard genome sequencing and annotation.</title>
        <authorList>
            <consortium name="The Broad Institute Genomics Platform"/>
            <consortium name="The Broad Institute Genome Sequencing Center for Infectious Disease"/>
            <person name="Wu L."/>
            <person name="Ma J."/>
        </authorList>
    </citation>
    <scope>NUCLEOTIDE SEQUENCE [LARGE SCALE GENOMIC DNA]</scope>
    <source>
        <strain evidence="5">CGMCC 1.12376</strain>
    </source>
</reference>
<comment type="caution">
    <text evidence="4">The sequence shown here is derived from an EMBL/GenBank/DDBJ whole genome shotgun (WGS) entry which is preliminary data.</text>
</comment>
<evidence type="ECO:0000313" key="4">
    <source>
        <dbReference type="EMBL" id="MFD1609124.1"/>
    </source>
</evidence>
<feature type="transmembrane region" description="Helical" evidence="2">
    <location>
        <begin position="9"/>
        <end position="40"/>
    </location>
</feature>
<name>A0ABW4HWE4_9BACI</name>
<feature type="transmembrane region" description="Helical" evidence="2">
    <location>
        <begin position="329"/>
        <end position="346"/>
    </location>
</feature>